<sequence>MAILKGIGNVGGRYYIKDGIDFGFVTSSKVTYGEIKLNNAMFIDGTVSTEVSIRNTSGTKIFTVDQDGTISFSSLELKFADGQGLLDANGAEVLIFGTTTTAVNEVKVTNAATGGSPVISASGGDTNIDLTLTPKGTGDVVVGAGSVEFTVDGEGVHDASGNELLLFVKTASAVNEVTVTNAATGAAPSIAASGETNVSLKVGGKGSGLVDVTSAVKYSKTAQTLTGAGAVDIITPITWLVTGAADALTLADGAEGQEKFIVMKTYGGIGTLTPTNLGNGTTITFSVVGASAHLLFTNAAWHFMGGSATLA</sequence>
<protein>
    <submittedName>
        <fullName evidence="1">Putative tail fiber protein</fullName>
    </submittedName>
</protein>
<reference evidence="1" key="1">
    <citation type="submission" date="2020-03" db="EMBL/GenBank/DDBJ databases">
        <title>The deep terrestrial virosphere.</title>
        <authorList>
            <person name="Holmfeldt K."/>
            <person name="Nilsson E."/>
            <person name="Simone D."/>
            <person name="Lopez-Fernandez M."/>
            <person name="Wu X."/>
            <person name="de Brujin I."/>
            <person name="Lundin D."/>
            <person name="Andersson A."/>
            <person name="Bertilsson S."/>
            <person name="Dopson M."/>
        </authorList>
    </citation>
    <scope>NUCLEOTIDE SEQUENCE</scope>
    <source>
        <strain evidence="1">MM415B01897</strain>
        <strain evidence="2">TM448B01042</strain>
    </source>
</reference>
<organism evidence="1">
    <name type="scientific">viral metagenome</name>
    <dbReference type="NCBI Taxonomy" id="1070528"/>
    <lineage>
        <taxon>unclassified sequences</taxon>
        <taxon>metagenomes</taxon>
        <taxon>organismal metagenomes</taxon>
    </lineage>
</organism>
<name>A0A6M3IFQ9_9ZZZZ</name>
<dbReference type="AlphaFoldDB" id="A0A6M3IFQ9"/>
<evidence type="ECO:0000313" key="1">
    <source>
        <dbReference type="EMBL" id="QJA56223.1"/>
    </source>
</evidence>
<gene>
    <name evidence="1" type="ORF">MM415B01897_0016</name>
    <name evidence="2" type="ORF">TM448B01042_0003</name>
</gene>
<proteinExistence type="predicted"/>
<dbReference type="EMBL" id="MT144693">
    <property type="protein sequence ID" value="QJH97594.1"/>
    <property type="molecule type" value="Genomic_DNA"/>
</dbReference>
<dbReference type="EMBL" id="MT141206">
    <property type="protein sequence ID" value="QJA56223.1"/>
    <property type="molecule type" value="Genomic_DNA"/>
</dbReference>
<evidence type="ECO:0000313" key="2">
    <source>
        <dbReference type="EMBL" id="QJH97594.1"/>
    </source>
</evidence>
<accession>A0A6M3IFQ9</accession>